<dbReference type="Pfam" id="PF02979">
    <property type="entry name" value="NHase_alpha"/>
    <property type="match status" value="1"/>
</dbReference>
<dbReference type="Gene3D" id="3.90.330.10">
    <property type="entry name" value="Nitrile hydratase alpha /Thiocyanate hydrolase gamma"/>
    <property type="match status" value="1"/>
</dbReference>
<organism evidence="4 5">
    <name type="scientific">Hymenobacter glaciei</name>
    <dbReference type="NCBI Taxonomy" id="877209"/>
    <lineage>
        <taxon>Bacteria</taxon>
        <taxon>Pseudomonadati</taxon>
        <taxon>Bacteroidota</taxon>
        <taxon>Cytophagia</taxon>
        <taxon>Cytophagales</taxon>
        <taxon>Hymenobacteraceae</taxon>
        <taxon>Hymenobacter</taxon>
    </lineage>
</organism>
<evidence type="ECO:0000313" key="5">
    <source>
        <dbReference type="Proteomes" id="UP001501469"/>
    </source>
</evidence>
<dbReference type="InterPro" id="IPR036648">
    <property type="entry name" value="CN_Hdrase_a/SCN_Hdrase_g_sf"/>
</dbReference>
<dbReference type="InterPro" id="IPR022513">
    <property type="entry name" value="TOMM_pelo"/>
</dbReference>
<keyword evidence="2" id="KW-0812">Transmembrane</keyword>
<feature type="domain" description="Nitrile hydratase alpha/Thiocyanate hydrolase gamma" evidence="3">
    <location>
        <begin position="22"/>
        <end position="95"/>
    </location>
</feature>
<gene>
    <name evidence="4" type="ORF">GCM10022409_32000</name>
</gene>
<keyword evidence="2" id="KW-0472">Membrane</keyword>
<name>A0ABP7UHV9_9BACT</name>
<dbReference type="SUPFAM" id="SSF56209">
    <property type="entry name" value="Nitrile hydratase alpha chain"/>
    <property type="match status" value="1"/>
</dbReference>
<protein>
    <recommendedName>
        <fullName evidence="3">Nitrile hydratase alpha/Thiocyanate hydrolase gamma domain-containing protein</fullName>
    </recommendedName>
</protein>
<dbReference type="EMBL" id="BAABDK010000025">
    <property type="protein sequence ID" value="GAA4043596.1"/>
    <property type="molecule type" value="Genomic_DNA"/>
</dbReference>
<evidence type="ECO:0000256" key="2">
    <source>
        <dbReference type="SAM" id="Phobius"/>
    </source>
</evidence>
<evidence type="ECO:0000256" key="1">
    <source>
        <dbReference type="ARBA" id="ARBA00022723"/>
    </source>
</evidence>
<sequence>MITKEQQVRGQKLTSDLVQKAYENTLFKERLISNPAETIEDFTGNKLQKNVNIVVEDQTNSNHIYLNIPAKPKMDELELTDEQLEMIAGGELVVGGVLIGVAVGCAILGAGIWVGTQLD</sequence>
<proteinExistence type="predicted"/>
<evidence type="ECO:0000259" key="3">
    <source>
        <dbReference type="Pfam" id="PF02979"/>
    </source>
</evidence>
<dbReference type="Proteomes" id="UP001501469">
    <property type="component" value="Unassembled WGS sequence"/>
</dbReference>
<feature type="transmembrane region" description="Helical" evidence="2">
    <location>
        <begin position="92"/>
        <end position="114"/>
    </location>
</feature>
<keyword evidence="5" id="KW-1185">Reference proteome</keyword>
<keyword evidence="1" id="KW-0479">Metal-binding</keyword>
<evidence type="ECO:0000313" key="4">
    <source>
        <dbReference type="EMBL" id="GAA4043596.1"/>
    </source>
</evidence>
<comment type="caution">
    <text evidence="4">The sequence shown here is derived from an EMBL/GenBank/DDBJ whole genome shotgun (WGS) entry which is preliminary data.</text>
</comment>
<dbReference type="InterPro" id="IPR004232">
    <property type="entry name" value="CN_Hdrtase_a/SCN_Hdrlase_g"/>
</dbReference>
<dbReference type="NCBIfam" id="TIGR03793">
    <property type="entry name" value="leader_NHLP"/>
    <property type="match status" value="1"/>
</dbReference>
<keyword evidence="2" id="KW-1133">Transmembrane helix</keyword>
<accession>A0ABP7UHV9</accession>
<reference evidence="5" key="1">
    <citation type="journal article" date="2019" name="Int. J. Syst. Evol. Microbiol.">
        <title>The Global Catalogue of Microorganisms (GCM) 10K type strain sequencing project: providing services to taxonomists for standard genome sequencing and annotation.</title>
        <authorList>
            <consortium name="The Broad Institute Genomics Platform"/>
            <consortium name="The Broad Institute Genome Sequencing Center for Infectious Disease"/>
            <person name="Wu L."/>
            <person name="Ma J."/>
        </authorList>
    </citation>
    <scope>NUCLEOTIDE SEQUENCE [LARGE SCALE GENOMIC DNA]</scope>
    <source>
        <strain evidence="5">JCM 17225</strain>
    </source>
</reference>
<dbReference type="RefSeq" id="WP_345056488.1">
    <property type="nucleotide sequence ID" value="NZ_BAABDK010000025.1"/>
</dbReference>